<name>A0AAE0YR52_9GAST</name>
<reference evidence="1" key="1">
    <citation type="journal article" date="2023" name="G3 (Bethesda)">
        <title>A reference genome for the long-term kleptoplast-retaining sea slug Elysia crispata morphotype clarki.</title>
        <authorList>
            <person name="Eastman K.E."/>
            <person name="Pendleton A.L."/>
            <person name="Shaikh M.A."/>
            <person name="Suttiyut T."/>
            <person name="Ogas R."/>
            <person name="Tomko P."/>
            <person name="Gavelis G."/>
            <person name="Widhalm J.R."/>
            <person name="Wisecaver J.H."/>
        </authorList>
    </citation>
    <scope>NUCLEOTIDE SEQUENCE</scope>
    <source>
        <strain evidence="1">ECLA1</strain>
    </source>
</reference>
<evidence type="ECO:0000313" key="1">
    <source>
        <dbReference type="EMBL" id="KAK3755073.1"/>
    </source>
</evidence>
<dbReference type="EMBL" id="JAWDGP010005611">
    <property type="protein sequence ID" value="KAK3755073.1"/>
    <property type="molecule type" value="Genomic_DNA"/>
</dbReference>
<dbReference type="Proteomes" id="UP001283361">
    <property type="component" value="Unassembled WGS sequence"/>
</dbReference>
<sequence>MGVVREGNREYLGWMKDGCVREGNREYLGWMKDGCCEGGKSRMFGLDERWGSGFLIQCCSRDYLDDFPAKHVQDHNFDQDRFENFQQECSRHVVFSVCTVLGCEKDRQAGGLRPFSVRGYAASNIQNLIALHHCRTLACKALVVLDQKRLWILIHFEDNNRHTNSNILINSVKKDIKELLIFIDENSIDSSSQNEDVRDLWMRYSHFREGVHHGQLGKTAQFWVKYMDKV</sequence>
<gene>
    <name evidence="1" type="ORF">RRG08_039352</name>
</gene>
<accession>A0AAE0YR52</accession>
<keyword evidence="2" id="KW-1185">Reference proteome</keyword>
<comment type="caution">
    <text evidence="1">The sequence shown here is derived from an EMBL/GenBank/DDBJ whole genome shotgun (WGS) entry which is preliminary data.</text>
</comment>
<dbReference type="AlphaFoldDB" id="A0AAE0YR52"/>
<proteinExistence type="predicted"/>
<protein>
    <submittedName>
        <fullName evidence="1">Uncharacterized protein</fullName>
    </submittedName>
</protein>
<evidence type="ECO:0000313" key="2">
    <source>
        <dbReference type="Proteomes" id="UP001283361"/>
    </source>
</evidence>
<organism evidence="1 2">
    <name type="scientific">Elysia crispata</name>
    <name type="common">lettuce slug</name>
    <dbReference type="NCBI Taxonomy" id="231223"/>
    <lineage>
        <taxon>Eukaryota</taxon>
        <taxon>Metazoa</taxon>
        <taxon>Spiralia</taxon>
        <taxon>Lophotrochozoa</taxon>
        <taxon>Mollusca</taxon>
        <taxon>Gastropoda</taxon>
        <taxon>Heterobranchia</taxon>
        <taxon>Euthyneura</taxon>
        <taxon>Panpulmonata</taxon>
        <taxon>Sacoglossa</taxon>
        <taxon>Placobranchoidea</taxon>
        <taxon>Plakobranchidae</taxon>
        <taxon>Elysia</taxon>
    </lineage>
</organism>